<dbReference type="SMART" id="SM00382">
    <property type="entry name" value="AAA"/>
    <property type="match status" value="1"/>
</dbReference>
<comment type="caution">
    <text evidence="10">The sequence shown here is derived from an EMBL/GenBank/DDBJ whole genome shotgun (WGS) entry which is preliminary data.</text>
</comment>
<dbReference type="GO" id="GO:0003677">
    <property type="term" value="F:DNA binding"/>
    <property type="evidence" value="ECO:0007669"/>
    <property type="project" value="UniProtKB-KW"/>
</dbReference>
<reference evidence="10 12" key="1">
    <citation type="journal article" date="2015" name="Genome Announc.">
        <title>Expanding the biotechnology potential of lactobacilli through comparative genomics of 213 strains and associated genera.</title>
        <authorList>
            <person name="Sun Z."/>
            <person name="Harris H.M."/>
            <person name="McCann A."/>
            <person name="Guo C."/>
            <person name="Argimon S."/>
            <person name="Zhang W."/>
            <person name="Yang X."/>
            <person name="Jeffery I.B."/>
            <person name="Cooney J.C."/>
            <person name="Kagawa T.F."/>
            <person name="Liu W."/>
            <person name="Song Y."/>
            <person name="Salvetti E."/>
            <person name="Wrobel A."/>
            <person name="Rasinkangas P."/>
            <person name="Parkhill J."/>
            <person name="Rea M.C."/>
            <person name="O'Sullivan O."/>
            <person name="Ritari J."/>
            <person name="Douillard F.P."/>
            <person name="Paul Ross R."/>
            <person name="Yang R."/>
            <person name="Briner A.E."/>
            <person name="Felis G.E."/>
            <person name="de Vos W.M."/>
            <person name="Barrangou R."/>
            <person name="Klaenhammer T.R."/>
            <person name="Caufield P.W."/>
            <person name="Cui Y."/>
            <person name="Zhang H."/>
            <person name="O'Toole P.W."/>
        </authorList>
    </citation>
    <scope>NUCLEOTIDE SEQUENCE [LARGE SCALE GENOMIC DNA]</scope>
    <source>
        <strain evidence="10 12">DSM 22301</strain>
    </source>
</reference>
<gene>
    <name evidence="10" type="ORF">IV87_GL000302</name>
    <name evidence="11" type="ORF">SAMN04487973_11031</name>
</gene>
<dbReference type="Gene3D" id="1.10.10.10">
    <property type="entry name" value="Winged helix-like DNA-binding domain superfamily/Winged helix DNA-binding domain"/>
    <property type="match status" value="1"/>
</dbReference>
<dbReference type="InterPro" id="IPR002543">
    <property type="entry name" value="FtsK_dom"/>
</dbReference>
<keyword evidence="5" id="KW-0238">DNA-binding</keyword>
<dbReference type="Pfam" id="PF17854">
    <property type="entry name" value="FtsK_alpha"/>
    <property type="match status" value="1"/>
</dbReference>
<evidence type="ECO:0000313" key="11">
    <source>
        <dbReference type="EMBL" id="SER58423.1"/>
    </source>
</evidence>
<dbReference type="InterPro" id="IPR036390">
    <property type="entry name" value="WH_DNA-bd_sf"/>
</dbReference>
<protein>
    <recommendedName>
        <fullName evidence="2">DNA translocase FtsK</fullName>
    </recommendedName>
</protein>
<evidence type="ECO:0000256" key="5">
    <source>
        <dbReference type="ARBA" id="ARBA00023125"/>
    </source>
</evidence>
<dbReference type="SUPFAM" id="SSF46785">
    <property type="entry name" value="Winged helix' DNA-binding domain"/>
    <property type="match status" value="1"/>
</dbReference>
<dbReference type="PANTHER" id="PTHR22683:SF42">
    <property type="entry name" value="DNA TRANSLOCASE SFTA"/>
    <property type="match status" value="1"/>
</dbReference>
<feature type="compositionally biased region" description="Basic residues" evidence="8">
    <location>
        <begin position="21"/>
        <end position="30"/>
    </location>
</feature>
<evidence type="ECO:0000313" key="10">
    <source>
        <dbReference type="EMBL" id="KRN82368.1"/>
    </source>
</evidence>
<evidence type="ECO:0000256" key="1">
    <source>
        <dbReference type="ARBA" id="ARBA00006474"/>
    </source>
</evidence>
<dbReference type="PANTHER" id="PTHR22683">
    <property type="entry name" value="SPORULATION PROTEIN RELATED"/>
    <property type="match status" value="1"/>
</dbReference>
<dbReference type="GO" id="GO:0005524">
    <property type="term" value="F:ATP binding"/>
    <property type="evidence" value="ECO:0007669"/>
    <property type="project" value="UniProtKB-UniRule"/>
</dbReference>
<comment type="similarity">
    <text evidence="1">Belongs to the FtsK/SpoIIIE/SftA family.</text>
</comment>
<evidence type="ECO:0000259" key="9">
    <source>
        <dbReference type="PROSITE" id="PS50901"/>
    </source>
</evidence>
<name>A0A0R2JYL7_9LACO</name>
<feature type="binding site" evidence="7">
    <location>
        <begin position="338"/>
        <end position="345"/>
    </location>
    <ligand>
        <name>ATP</name>
        <dbReference type="ChEBI" id="CHEBI:30616"/>
    </ligand>
</feature>
<keyword evidence="13" id="KW-1185">Reference proteome</keyword>
<dbReference type="InterPro" id="IPR050206">
    <property type="entry name" value="FtsK/SpoIIIE/SftA"/>
</dbReference>
<dbReference type="InterPro" id="IPR036388">
    <property type="entry name" value="WH-like_DNA-bd_sf"/>
</dbReference>
<dbReference type="OrthoDB" id="9807790at2"/>
<evidence type="ECO:0000256" key="6">
    <source>
        <dbReference type="ARBA" id="ARBA00025923"/>
    </source>
</evidence>
<dbReference type="PROSITE" id="PS50901">
    <property type="entry name" value="FTSK"/>
    <property type="match status" value="1"/>
</dbReference>
<evidence type="ECO:0000256" key="2">
    <source>
        <dbReference type="ARBA" id="ARBA00020887"/>
    </source>
</evidence>
<dbReference type="InterPro" id="IPR018541">
    <property type="entry name" value="Ftsk_gamma"/>
</dbReference>
<dbReference type="EMBL" id="JQBY01000011">
    <property type="protein sequence ID" value="KRN82368.1"/>
    <property type="molecule type" value="Genomic_DNA"/>
</dbReference>
<evidence type="ECO:0000256" key="3">
    <source>
        <dbReference type="ARBA" id="ARBA00022741"/>
    </source>
</evidence>
<dbReference type="Pfam" id="PF09397">
    <property type="entry name" value="FtsK_gamma"/>
    <property type="match status" value="1"/>
</dbReference>
<evidence type="ECO:0000256" key="7">
    <source>
        <dbReference type="PROSITE-ProRule" id="PRU00289"/>
    </source>
</evidence>
<evidence type="ECO:0000313" key="13">
    <source>
        <dbReference type="Proteomes" id="UP000182818"/>
    </source>
</evidence>
<dbReference type="InterPro" id="IPR041027">
    <property type="entry name" value="FtsK_alpha"/>
</dbReference>
<feature type="region of interest" description="Disordered" evidence="8">
    <location>
        <begin position="155"/>
        <end position="180"/>
    </location>
</feature>
<dbReference type="Gene3D" id="3.30.980.40">
    <property type="match status" value="1"/>
</dbReference>
<dbReference type="SUPFAM" id="SSF52540">
    <property type="entry name" value="P-loop containing nucleoside triphosphate hydrolases"/>
    <property type="match status" value="1"/>
</dbReference>
<feature type="domain" description="FtsK" evidence="9">
    <location>
        <begin position="321"/>
        <end position="513"/>
    </location>
</feature>
<dbReference type="PATRIC" id="fig|319653.3.peg.309"/>
<dbReference type="STRING" id="319653.SAMN04487973_11031"/>
<dbReference type="InterPro" id="IPR027417">
    <property type="entry name" value="P-loop_NTPase"/>
</dbReference>
<dbReference type="Pfam" id="PF01580">
    <property type="entry name" value="FtsK_SpoIIIE"/>
    <property type="match status" value="1"/>
</dbReference>
<evidence type="ECO:0000313" key="12">
    <source>
        <dbReference type="Proteomes" id="UP000051749"/>
    </source>
</evidence>
<dbReference type="CDD" id="cd01127">
    <property type="entry name" value="TrwB_TraG_TraD_VirD4"/>
    <property type="match status" value="1"/>
</dbReference>
<feature type="compositionally biased region" description="Polar residues" evidence="8">
    <location>
        <begin position="165"/>
        <end position="180"/>
    </location>
</feature>
<organism evidence="10 12">
    <name type="scientific">Pediococcus ethanolidurans</name>
    <dbReference type="NCBI Taxonomy" id="319653"/>
    <lineage>
        <taxon>Bacteria</taxon>
        <taxon>Bacillati</taxon>
        <taxon>Bacillota</taxon>
        <taxon>Bacilli</taxon>
        <taxon>Lactobacillales</taxon>
        <taxon>Lactobacillaceae</taxon>
        <taxon>Pediococcus</taxon>
    </lineage>
</organism>
<proteinExistence type="inferred from homology"/>
<feature type="region of interest" description="Disordered" evidence="8">
    <location>
        <begin position="1"/>
        <end position="58"/>
    </location>
</feature>
<keyword evidence="3 7" id="KW-0547">Nucleotide-binding</keyword>
<accession>A0A0R2JYL7</accession>
<sequence>MKHYDGPAFFRKDQDSLNKQVNKKREKRRKPLIEKQTHTNVPFLDSERTKPDITAMQPHNLDKRVILQSMAEVKNQANESSAASSEAKSAAISLSSLAEASYSKSNEDDFETEAFSSAKSETKAVTKRASASSQSANLANVSSAKIDVEADPVFSSERQFESRQKATTSQTDPVIASSDTSTQGYQFPSVDLLKPPVRLDASSQSEWLKSQVQSLNSALNAFGVDAKVVDWTVGPTVTQFQIELGRGVKVNKITNLTDDLKLQLAAKDIRIEAPIPGKSTVGIEVPNFKSRPVMLSEVLNSTAFKESQSPLTIALGVDLFGQPRVYDLRKMPHGLIAGATGSGKSVFINSLLISILYKATPRQVRLLLIDPKTVELAPYNELPHLLAPVISDPKSASAALKWVTNEMDERYEKLAAAGVRNIEQFNQKAENTGHAADYLPYIVVVIDELADLMMVASSEVQDYIVRITQKARAAGIHLIIATQRPSVDVVTGLIKNNIPTRVAFMVSSQIDSRTILDHSGAERLLGRGDMLFLGNGASTPIRLQGSYVDGEIDEITNFIRSESQPHYEFDPDSLKKQVEQIDEQDDLLPDVLEYLADEDTISTSKLQRVFSIGYNHAATIIDQLENQNYVSPARGSKPREVYFTQTDLKKIHDEQP</sequence>
<dbReference type="RefSeq" id="WP_057806412.1">
    <property type="nucleotide sequence ID" value="NZ_BJYP01000006.1"/>
</dbReference>
<dbReference type="Proteomes" id="UP000182818">
    <property type="component" value="Unassembled WGS sequence"/>
</dbReference>
<dbReference type="SMART" id="SM00843">
    <property type="entry name" value="Ftsk_gamma"/>
    <property type="match status" value="1"/>
</dbReference>
<evidence type="ECO:0000256" key="4">
    <source>
        <dbReference type="ARBA" id="ARBA00022840"/>
    </source>
</evidence>
<dbReference type="InterPro" id="IPR003593">
    <property type="entry name" value="AAA+_ATPase"/>
</dbReference>
<evidence type="ECO:0000256" key="8">
    <source>
        <dbReference type="SAM" id="MobiDB-lite"/>
    </source>
</evidence>
<dbReference type="Proteomes" id="UP000051749">
    <property type="component" value="Unassembled WGS sequence"/>
</dbReference>
<dbReference type="EMBL" id="FOGK01000010">
    <property type="protein sequence ID" value="SER58423.1"/>
    <property type="molecule type" value="Genomic_DNA"/>
</dbReference>
<dbReference type="GeneID" id="76043682"/>
<dbReference type="AlphaFoldDB" id="A0A0R2JYL7"/>
<dbReference type="Gene3D" id="3.40.50.300">
    <property type="entry name" value="P-loop containing nucleotide triphosphate hydrolases"/>
    <property type="match status" value="1"/>
</dbReference>
<comment type="subunit">
    <text evidence="6">Homohexamer. Forms a ring that surrounds DNA.</text>
</comment>
<reference evidence="11 13" key="2">
    <citation type="submission" date="2016-10" db="EMBL/GenBank/DDBJ databases">
        <authorList>
            <person name="Varghese N."/>
            <person name="Submissions S."/>
        </authorList>
    </citation>
    <scope>NUCLEOTIDE SEQUENCE [LARGE SCALE GENOMIC DNA]</scope>
    <source>
        <strain evidence="11 13">CGMCC 1.3889</strain>
    </source>
</reference>
<keyword evidence="4 7" id="KW-0067">ATP-binding</keyword>